<dbReference type="Proteomes" id="UP001595548">
    <property type="component" value="Unassembled WGS sequence"/>
</dbReference>
<comment type="similarity">
    <text evidence="10">In the N-terminal section; belongs to the methyltransferase superfamily. tRNA (mnm(5)s(2)U34)-methyltransferase family.</text>
</comment>
<comment type="subcellular location">
    <subcellularLocation>
        <location evidence="10">Cytoplasm</location>
    </subcellularLocation>
</comment>
<comment type="catalytic activity">
    <reaction evidence="10">
        <text>5-aminomethyl-2-thiouridine(34) in tRNA + S-adenosyl-L-methionine = 5-methylaminomethyl-2-thiouridine(34) in tRNA + S-adenosyl-L-homocysteine + H(+)</text>
        <dbReference type="Rhea" id="RHEA:19569"/>
        <dbReference type="Rhea" id="RHEA-COMP:10195"/>
        <dbReference type="Rhea" id="RHEA-COMP:10197"/>
        <dbReference type="ChEBI" id="CHEBI:15378"/>
        <dbReference type="ChEBI" id="CHEBI:57856"/>
        <dbReference type="ChEBI" id="CHEBI:59789"/>
        <dbReference type="ChEBI" id="CHEBI:74454"/>
        <dbReference type="ChEBI" id="CHEBI:74455"/>
        <dbReference type="EC" id="2.1.1.61"/>
    </reaction>
</comment>
<protein>
    <recommendedName>
        <fullName evidence="10">tRNA 5-methylaminomethyl-2-thiouridine biosynthesis bifunctional protein MnmC</fullName>
        <shortName evidence="10">tRNA mnm(5)s(2)U biosynthesis bifunctional protein</shortName>
    </recommendedName>
    <domain>
        <recommendedName>
            <fullName evidence="10">tRNA (mnm(5)s(2)U34)-methyltransferase</fullName>
            <ecNumber evidence="10">2.1.1.61</ecNumber>
        </recommendedName>
    </domain>
    <domain>
        <recommendedName>
            <fullName evidence="10">FAD-dependent cmnm(5)s(2)U34 oxidoreductase</fullName>
            <ecNumber evidence="10">1.5.-.-</ecNumber>
        </recommendedName>
    </domain>
</protein>
<evidence type="ECO:0000259" key="12">
    <source>
        <dbReference type="Pfam" id="PF05430"/>
    </source>
</evidence>
<dbReference type="Gene3D" id="3.50.50.60">
    <property type="entry name" value="FAD/NAD(P)-binding domain"/>
    <property type="match status" value="1"/>
</dbReference>
<proteinExistence type="inferred from homology"/>
<comment type="caution">
    <text evidence="13">The sequence shown here is derived from an EMBL/GenBank/DDBJ whole genome shotgun (WGS) entry which is preliminary data.</text>
</comment>
<feature type="region of interest" description="FAD-dependent cmnm(5)s(2)U34 oxidoreductase" evidence="10">
    <location>
        <begin position="287"/>
        <end position="690"/>
    </location>
</feature>
<organism evidence="13 14">
    <name type="scientific">Gilvimarinus japonicus</name>
    <dbReference type="NCBI Taxonomy" id="1796469"/>
    <lineage>
        <taxon>Bacteria</taxon>
        <taxon>Pseudomonadati</taxon>
        <taxon>Pseudomonadota</taxon>
        <taxon>Gammaproteobacteria</taxon>
        <taxon>Cellvibrionales</taxon>
        <taxon>Cellvibrionaceae</taxon>
        <taxon>Gilvimarinus</taxon>
    </lineage>
</organism>
<keyword evidence="8 10" id="KW-0560">Oxidoreductase</keyword>
<dbReference type="InterPro" id="IPR017610">
    <property type="entry name" value="tRNA_S-uridine_synth_MnmC_C"/>
</dbReference>
<keyword evidence="7 10" id="KW-0274">FAD</keyword>
<dbReference type="HAMAP" id="MF_01102">
    <property type="entry name" value="MnmC"/>
    <property type="match status" value="1"/>
</dbReference>
<evidence type="ECO:0000313" key="13">
    <source>
        <dbReference type="EMBL" id="MFC3153628.1"/>
    </source>
</evidence>
<comment type="similarity">
    <text evidence="10">In the C-terminal section; belongs to the DAO family.</text>
</comment>
<feature type="domain" description="MnmC-like methyltransferase" evidence="12">
    <location>
        <begin position="118"/>
        <end position="252"/>
    </location>
</feature>
<keyword evidence="6 10" id="KW-0819">tRNA processing</keyword>
<evidence type="ECO:0000256" key="4">
    <source>
        <dbReference type="ARBA" id="ARBA00022679"/>
    </source>
</evidence>
<dbReference type="NCBIfam" id="NF033855">
    <property type="entry name" value="tRNA_MNMC2"/>
    <property type="match status" value="1"/>
</dbReference>
<keyword evidence="14" id="KW-1185">Reference proteome</keyword>
<dbReference type="InterPro" id="IPR008471">
    <property type="entry name" value="MnmC-like_methylTransf"/>
</dbReference>
<evidence type="ECO:0000256" key="5">
    <source>
        <dbReference type="ARBA" id="ARBA00022691"/>
    </source>
</evidence>
<evidence type="ECO:0000256" key="6">
    <source>
        <dbReference type="ARBA" id="ARBA00022694"/>
    </source>
</evidence>
<evidence type="ECO:0000256" key="3">
    <source>
        <dbReference type="ARBA" id="ARBA00022630"/>
    </source>
</evidence>
<evidence type="ECO:0000256" key="9">
    <source>
        <dbReference type="ARBA" id="ARBA00023268"/>
    </source>
</evidence>
<keyword evidence="4 10" id="KW-0808">Transferase</keyword>
<dbReference type="PANTHER" id="PTHR13847">
    <property type="entry name" value="SARCOSINE DEHYDROGENASE-RELATED"/>
    <property type="match status" value="1"/>
</dbReference>
<keyword evidence="5 10" id="KW-0949">S-adenosyl-L-methionine</keyword>
<accession>A0ABV7HLP3</accession>
<evidence type="ECO:0000256" key="8">
    <source>
        <dbReference type="ARBA" id="ARBA00023002"/>
    </source>
</evidence>
<dbReference type="InterPro" id="IPR047785">
    <property type="entry name" value="tRNA_MNMC2"/>
</dbReference>
<dbReference type="InterPro" id="IPR036188">
    <property type="entry name" value="FAD/NAD-bd_sf"/>
</dbReference>
<evidence type="ECO:0000313" key="14">
    <source>
        <dbReference type="Proteomes" id="UP001595548"/>
    </source>
</evidence>
<evidence type="ECO:0000259" key="11">
    <source>
        <dbReference type="Pfam" id="PF01266"/>
    </source>
</evidence>
<dbReference type="PANTHER" id="PTHR13847:SF283">
    <property type="entry name" value="TRNA 5-METHYLAMINOMETHYL-2-THIOURIDINE BIOSYNTHESIS BIFUNCTIONAL PROTEIN MNMC"/>
    <property type="match status" value="1"/>
</dbReference>
<feature type="region of interest" description="tRNA (mnm(5)s(2)U34)-methyltransferase" evidence="10">
    <location>
        <begin position="1"/>
        <end position="253"/>
    </location>
</feature>
<feature type="domain" description="FAD dependent oxidoreductase" evidence="11">
    <location>
        <begin position="285"/>
        <end position="653"/>
    </location>
</feature>
<dbReference type="Gene3D" id="3.30.9.10">
    <property type="entry name" value="D-Amino Acid Oxidase, subunit A, domain 2"/>
    <property type="match status" value="1"/>
</dbReference>
<dbReference type="EC" id="2.1.1.61" evidence="10"/>
<comment type="cofactor">
    <cofactor evidence="10">
        <name>FAD</name>
        <dbReference type="ChEBI" id="CHEBI:57692"/>
    </cofactor>
</comment>
<dbReference type="NCBIfam" id="NF002481">
    <property type="entry name" value="PRK01747.1-2"/>
    <property type="match status" value="1"/>
</dbReference>
<dbReference type="InterPro" id="IPR023032">
    <property type="entry name" value="tRNA_MAMT_biosynth_bifunc_MnmC"/>
</dbReference>
<evidence type="ECO:0000256" key="10">
    <source>
        <dbReference type="HAMAP-Rule" id="MF_01102"/>
    </source>
</evidence>
<keyword evidence="9 10" id="KW-0511">Multifunctional enzyme</keyword>
<evidence type="ECO:0000256" key="2">
    <source>
        <dbReference type="ARBA" id="ARBA00022603"/>
    </source>
</evidence>
<comment type="function">
    <text evidence="10">Catalyzes the last two steps in the biosynthesis of 5-methylaminomethyl-2-thiouridine (mnm(5)s(2)U) at the wobble position (U34) in tRNA. Catalyzes the FAD-dependent demodification of cmnm(5)s(2)U34 to nm(5)s(2)U34, followed by the transfer of a methyl group from S-adenosyl-L-methionine to nm(5)s(2)U34, to form mnm(5)s(2)U34.</text>
</comment>
<evidence type="ECO:0000256" key="1">
    <source>
        <dbReference type="ARBA" id="ARBA00022490"/>
    </source>
</evidence>
<dbReference type="SUPFAM" id="SSF51905">
    <property type="entry name" value="FAD/NAD(P)-binding domain"/>
    <property type="match status" value="1"/>
</dbReference>
<evidence type="ECO:0000256" key="7">
    <source>
        <dbReference type="ARBA" id="ARBA00022827"/>
    </source>
</evidence>
<dbReference type="EC" id="1.5.-.-" evidence="10"/>
<dbReference type="Pfam" id="PF05430">
    <property type="entry name" value="Methyltransf_30"/>
    <property type="match status" value="1"/>
</dbReference>
<reference evidence="14" key="1">
    <citation type="journal article" date="2019" name="Int. J. Syst. Evol. Microbiol.">
        <title>The Global Catalogue of Microorganisms (GCM) 10K type strain sequencing project: providing services to taxonomists for standard genome sequencing and annotation.</title>
        <authorList>
            <consortium name="The Broad Institute Genomics Platform"/>
            <consortium name="The Broad Institute Genome Sequencing Center for Infectious Disease"/>
            <person name="Wu L."/>
            <person name="Ma J."/>
        </authorList>
    </citation>
    <scope>NUCLEOTIDE SEQUENCE [LARGE SCALE GENOMIC DNA]</scope>
    <source>
        <strain evidence="14">KCTC 52141</strain>
    </source>
</reference>
<dbReference type="Gene3D" id="3.40.50.150">
    <property type="entry name" value="Vaccinia Virus protein VP39"/>
    <property type="match status" value="1"/>
</dbReference>
<dbReference type="EMBL" id="JBHRTL010000001">
    <property type="protein sequence ID" value="MFC3153628.1"/>
    <property type="molecule type" value="Genomic_DNA"/>
</dbReference>
<keyword evidence="1 10" id="KW-0963">Cytoplasm</keyword>
<dbReference type="Pfam" id="PF01266">
    <property type="entry name" value="DAO"/>
    <property type="match status" value="1"/>
</dbReference>
<dbReference type="NCBIfam" id="TIGR03197">
    <property type="entry name" value="MnmC_Cterm"/>
    <property type="match status" value="1"/>
</dbReference>
<name>A0ABV7HLP3_9GAMM</name>
<dbReference type="InterPro" id="IPR006076">
    <property type="entry name" value="FAD-dep_OxRdtase"/>
</dbReference>
<sequence length="690" mass="75225">MNDTPDTGPATLRWDDDGQPLSSIYGDFYFSRYDGLAESRYVFLDGNDLPKRFNALSSDNTQRTFTIAETGFGSGLNFLASWQLWREHPRGNHRLHFISVEQHPLTPHDLTRTLTPWPELAPLTEQLTAQYPVFIGRGIQRLHFSDNVSLTLITDDANRGLQSLLWPELSSAGVTRQPRVDAWFLDGFSPSKNQAMWSEELFSTIASLSGPNTTAATFSAASVVKRGFKSAGFTVTIEPGYRKKREMVTAARASRPETVAPACERASELYYQQATHRASNELTALVIGAGLAGSHTARALAESGWHVTVLEQHTPASGGSGNPQGLLYARLSHRRETLPRFNLHALMYAQRHYQSFWRNQPNGGEQCGLLQLANNDKQAAAQRQVVTALHHPSALVQSVDAAEASHLSGVTLAQGGLYFPDCGWLDPRQLCAERLDHPNIKVHSNQYVHELKQIEGHWHALTGTANSSSIGHAAIAVVACAERSGQLSQLAPLPLKPIRGQISSLCATAKSVKLKTALCAKGYLAPAHGGEHSLGATFNLGENNLALNPQDHQCNLEHLNELGEHVSAAFNHPTVNAVTGGRAAFRCTTPDYLPVVGPVPDYPALKRECAALGRNAKAVIETPASYHSGLYVNCGHGSRGLAYIPLCAQLLTDIINRECAPLDAPLAQALHPARFALRDLIRGRQTESHH</sequence>
<gene>
    <name evidence="10 13" type="primary">mnmC</name>
    <name evidence="13" type="ORF">ACFOEB_00295</name>
</gene>
<dbReference type="RefSeq" id="WP_382413484.1">
    <property type="nucleotide sequence ID" value="NZ_AP031500.1"/>
</dbReference>
<dbReference type="InterPro" id="IPR029063">
    <property type="entry name" value="SAM-dependent_MTases_sf"/>
</dbReference>
<keyword evidence="2 10" id="KW-0489">Methyltransferase</keyword>
<keyword evidence="3 10" id="KW-0285">Flavoprotein</keyword>